<dbReference type="UniPathway" id="UPA00253">
    <property type="reaction ID" value="UER00326"/>
</dbReference>
<dbReference type="GO" id="GO:0033765">
    <property type="term" value="F:steroid dehydrogenase activity, acting on the CH-CH group of donors"/>
    <property type="evidence" value="ECO:0007669"/>
    <property type="project" value="UniProtKB-ARBA"/>
</dbReference>
<evidence type="ECO:0000259" key="13">
    <source>
        <dbReference type="Pfam" id="PF00890"/>
    </source>
</evidence>
<name>A0A5D4SS84_9BACI</name>
<dbReference type="InterPro" id="IPR037099">
    <property type="entry name" value="Fum_R/Succ_DH_flav-like_C_sf"/>
</dbReference>
<keyword evidence="6 12" id="KW-0285">Flavoprotein</keyword>
<dbReference type="SUPFAM" id="SSF56425">
    <property type="entry name" value="Succinate dehydrogenase/fumarate reductase flavoprotein, catalytic domain"/>
    <property type="match status" value="1"/>
</dbReference>
<dbReference type="GO" id="GO:0005737">
    <property type="term" value="C:cytoplasm"/>
    <property type="evidence" value="ECO:0007669"/>
    <property type="project" value="UniProtKB-SubCell"/>
</dbReference>
<evidence type="ECO:0000256" key="2">
    <source>
        <dbReference type="ARBA" id="ARBA00004950"/>
    </source>
</evidence>
<comment type="caution">
    <text evidence="15">The sequence shown here is derived from an EMBL/GenBank/DDBJ whole genome shotgun (WGS) entry which is preliminary data.</text>
</comment>
<dbReference type="Pfam" id="PF02910">
    <property type="entry name" value="Succ_DH_flav_C"/>
    <property type="match status" value="1"/>
</dbReference>
<dbReference type="SUPFAM" id="SSF46977">
    <property type="entry name" value="Succinate dehydrogenase/fumarate reductase flavoprotein C-terminal domain"/>
    <property type="match status" value="1"/>
</dbReference>
<feature type="domain" description="Fumarate reductase/succinate dehydrogenase flavoprotein-like C-terminal" evidence="14">
    <location>
        <begin position="416"/>
        <end position="514"/>
    </location>
</feature>
<organism evidence="15 16">
    <name type="scientific">Bacillus infantis</name>
    <dbReference type="NCBI Taxonomy" id="324767"/>
    <lineage>
        <taxon>Bacteria</taxon>
        <taxon>Bacillati</taxon>
        <taxon>Bacillota</taxon>
        <taxon>Bacilli</taxon>
        <taxon>Bacillales</taxon>
        <taxon>Bacillaceae</taxon>
        <taxon>Bacillus</taxon>
    </lineage>
</organism>
<keyword evidence="7 12" id="KW-0662">Pyridine nucleotide biosynthesis</keyword>
<comment type="function">
    <text evidence="12">Catalyzes the oxidation of L-aspartate to iminoaspartate.</text>
</comment>
<comment type="catalytic activity">
    <reaction evidence="10">
        <text>L-aspartate + O2 = iminosuccinate + H2O2</text>
        <dbReference type="Rhea" id="RHEA:25876"/>
        <dbReference type="ChEBI" id="CHEBI:15379"/>
        <dbReference type="ChEBI" id="CHEBI:16240"/>
        <dbReference type="ChEBI" id="CHEBI:29991"/>
        <dbReference type="ChEBI" id="CHEBI:77875"/>
        <dbReference type="EC" id="1.4.3.16"/>
    </reaction>
    <physiologicalReaction direction="left-to-right" evidence="10">
        <dbReference type="Rhea" id="RHEA:25877"/>
    </physiologicalReaction>
</comment>
<sequence length="528" mass="57310">MANRTDVIIIGSGVAALQMAKELSRDMNVIIFTKSKATDSNSYMAQGGIAAALGSKDSPSLHLKDTLEAGRWHNDEDAARRMTEAAPGLINELLASGCSFDRSTAGELLLGMEGAHREKRIVHGGGDATGKKLIGFLLGQTNEKALIIEDFFVYDLLTNDSGCYGVRGIGQDGKQAEFYADHIVLATGGCGQLYSYTSNAATVTGDGIALAYRAGAEVADMEFIQFHPTLLSIGGKGAGLISEAVRGEGARLVTADGRAIMENVHPMKDLAPRHIVSQTIFEYINSGIDIFLDITSIGNFASRFPTITEMCRQNGISLERGLLPVIPGSHFLMGGIRTDLDGRTSVSGLYAIGEAACTGVHGANRLASNSLLEGLYFGRQLARYILSCRVQPNEAGSRSVETDDSRPLPYLPNIGEIKERMMMNAGIVRTASGLLAQREWLQRFGAEKWVSASLEGYRREDMKVIFMLIASWLITEAALKRTESRGGHFRSDFPFEDDQKWLRVQIIQQKDQKEEDGENEQIKAAAAT</sequence>
<evidence type="ECO:0000256" key="6">
    <source>
        <dbReference type="ARBA" id="ARBA00022630"/>
    </source>
</evidence>
<dbReference type="NCBIfam" id="TIGR00551">
    <property type="entry name" value="nadB"/>
    <property type="match status" value="1"/>
</dbReference>
<accession>A0A5D4SS84</accession>
<evidence type="ECO:0000256" key="5">
    <source>
        <dbReference type="ARBA" id="ARBA00021901"/>
    </source>
</evidence>
<comment type="cofactor">
    <cofactor evidence="1 12">
        <name>FAD</name>
        <dbReference type="ChEBI" id="CHEBI:57692"/>
    </cofactor>
</comment>
<dbReference type="InterPro" id="IPR027477">
    <property type="entry name" value="Succ_DH/fumarate_Rdtase_cat_sf"/>
</dbReference>
<evidence type="ECO:0000313" key="16">
    <source>
        <dbReference type="Proteomes" id="UP000323732"/>
    </source>
</evidence>
<reference evidence="15 16" key="1">
    <citation type="submission" date="2019-08" db="EMBL/GenBank/DDBJ databases">
        <title>Bacillus genomes from the desert of Cuatro Cienegas, Coahuila.</title>
        <authorList>
            <person name="Olmedo-Alvarez G."/>
        </authorList>
    </citation>
    <scope>NUCLEOTIDE SEQUENCE [LARGE SCALE GENOMIC DNA]</scope>
    <source>
        <strain evidence="15 16">CH37_1T</strain>
    </source>
</reference>
<dbReference type="SUPFAM" id="SSF51905">
    <property type="entry name" value="FAD/NAD(P)-binding domain"/>
    <property type="match status" value="1"/>
</dbReference>
<keyword evidence="8 12" id="KW-0274">FAD</keyword>
<keyword evidence="9 12" id="KW-0560">Oxidoreductase</keyword>
<proteinExistence type="inferred from homology"/>
<evidence type="ECO:0000256" key="7">
    <source>
        <dbReference type="ARBA" id="ARBA00022642"/>
    </source>
</evidence>
<protein>
    <recommendedName>
        <fullName evidence="5 11">L-aspartate oxidase</fullName>
        <ecNumber evidence="4 11">1.4.3.16</ecNumber>
    </recommendedName>
</protein>
<dbReference type="RefSeq" id="WP_022544231.1">
    <property type="nucleotide sequence ID" value="NZ_VTES01000001.1"/>
</dbReference>
<evidence type="ECO:0000256" key="9">
    <source>
        <dbReference type="ARBA" id="ARBA00023002"/>
    </source>
</evidence>
<dbReference type="InterPro" id="IPR036188">
    <property type="entry name" value="FAD/NAD-bd_sf"/>
</dbReference>
<evidence type="ECO:0000256" key="3">
    <source>
        <dbReference type="ARBA" id="ARBA00008562"/>
    </source>
</evidence>
<evidence type="ECO:0000259" key="14">
    <source>
        <dbReference type="Pfam" id="PF02910"/>
    </source>
</evidence>
<dbReference type="Gene3D" id="1.20.58.100">
    <property type="entry name" value="Fumarate reductase/succinate dehydrogenase flavoprotein-like, C-terminal domain"/>
    <property type="match status" value="1"/>
</dbReference>
<evidence type="ECO:0000256" key="4">
    <source>
        <dbReference type="ARBA" id="ARBA00012173"/>
    </source>
</evidence>
<dbReference type="EMBL" id="VTES01000001">
    <property type="protein sequence ID" value="TYS66173.1"/>
    <property type="molecule type" value="Genomic_DNA"/>
</dbReference>
<dbReference type="Gene3D" id="3.50.50.60">
    <property type="entry name" value="FAD/NAD(P)-binding domain"/>
    <property type="match status" value="1"/>
</dbReference>
<dbReference type="PRINTS" id="PR00368">
    <property type="entry name" value="FADPNR"/>
</dbReference>
<dbReference type="Gene3D" id="3.90.700.10">
    <property type="entry name" value="Succinate dehydrogenase/fumarate reductase flavoprotein, catalytic domain"/>
    <property type="match status" value="1"/>
</dbReference>
<evidence type="ECO:0000256" key="10">
    <source>
        <dbReference type="ARBA" id="ARBA00048305"/>
    </source>
</evidence>
<evidence type="ECO:0000256" key="11">
    <source>
        <dbReference type="NCBIfam" id="TIGR00551"/>
    </source>
</evidence>
<dbReference type="AlphaFoldDB" id="A0A5D4SS84"/>
<dbReference type="PANTHER" id="PTHR42716">
    <property type="entry name" value="L-ASPARTATE OXIDASE"/>
    <property type="match status" value="1"/>
</dbReference>
<dbReference type="GO" id="GO:0034628">
    <property type="term" value="P:'de novo' NAD+ biosynthetic process from L-aspartate"/>
    <property type="evidence" value="ECO:0007669"/>
    <property type="project" value="TreeGrafter"/>
</dbReference>
<feature type="domain" description="FAD-dependent oxidoreductase 2 FAD-binding" evidence="13">
    <location>
        <begin position="6"/>
        <end position="371"/>
    </location>
</feature>
<comment type="pathway">
    <text evidence="2 12">Cofactor biosynthesis; NAD(+) biosynthesis; iminoaspartate from L-aspartate (oxidase route): step 1/1.</text>
</comment>
<evidence type="ECO:0000256" key="8">
    <source>
        <dbReference type="ARBA" id="ARBA00022827"/>
    </source>
</evidence>
<dbReference type="InterPro" id="IPR005288">
    <property type="entry name" value="NadB"/>
</dbReference>
<comment type="similarity">
    <text evidence="3 12">Belongs to the FAD-dependent oxidoreductase 2 family. NadB subfamily.</text>
</comment>
<dbReference type="InterPro" id="IPR015939">
    <property type="entry name" value="Fum_Rdtase/Succ_DH_flav-like_C"/>
</dbReference>
<evidence type="ECO:0000313" key="15">
    <source>
        <dbReference type="EMBL" id="TYS66173.1"/>
    </source>
</evidence>
<dbReference type="EC" id="1.4.3.16" evidence="4 11"/>
<comment type="subcellular location">
    <subcellularLocation>
        <location evidence="12">Cytoplasm</location>
    </subcellularLocation>
</comment>
<dbReference type="PANTHER" id="PTHR42716:SF2">
    <property type="entry name" value="L-ASPARTATE OXIDASE, CHLOROPLASTIC"/>
    <property type="match status" value="1"/>
</dbReference>
<dbReference type="Pfam" id="PF00890">
    <property type="entry name" value="FAD_binding_2"/>
    <property type="match status" value="1"/>
</dbReference>
<gene>
    <name evidence="15" type="primary">nadB</name>
    <name evidence="15" type="ORF">FZD47_01405</name>
</gene>
<evidence type="ECO:0000256" key="12">
    <source>
        <dbReference type="RuleBase" id="RU362049"/>
    </source>
</evidence>
<dbReference type="GO" id="GO:0008734">
    <property type="term" value="F:L-aspartate oxidase activity"/>
    <property type="evidence" value="ECO:0007669"/>
    <property type="project" value="UniProtKB-UniRule"/>
</dbReference>
<dbReference type="Proteomes" id="UP000323732">
    <property type="component" value="Unassembled WGS sequence"/>
</dbReference>
<evidence type="ECO:0000256" key="1">
    <source>
        <dbReference type="ARBA" id="ARBA00001974"/>
    </source>
</evidence>
<dbReference type="InterPro" id="IPR003953">
    <property type="entry name" value="FAD-dep_OxRdtase_2_FAD-bd"/>
</dbReference>
<dbReference type="NCBIfam" id="NF005978">
    <property type="entry name" value="PRK08071.1"/>
    <property type="match status" value="1"/>
</dbReference>